<dbReference type="EMBL" id="QGKW02001660">
    <property type="protein sequence ID" value="KAF2581487.1"/>
    <property type="molecule type" value="Genomic_DNA"/>
</dbReference>
<organism evidence="2 3">
    <name type="scientific">Brassica cretica</name>
    <name type="common">Mustard</name>
    <dbReference type="NCBI Taxonomy" id="69181"/>
    <lineage>
        <taxon>Eukaryota</taxon>
        <taxon>Viridiplantae</taxon>
        <taxon>Streptophyta</taxon>
        <taxon>Embryophyta</taxon>
        <taxon>Tracheophyta</taxon>
        <taxon>Spermatophyta</taxon>
        <taxon>Magnoliopsida</taxon>
        <taxon>eudicotyledons</taxon>
        <taxon>Gunneridae</taxon>
        <taxon>Pentapetalae</taxon>
        <taxon>rosids</taxon>
        <taxon>malvids</taxon>
        <taxon>Brassicales</taxon>
        <taxon>Brassicaceae</taxon>
        <taxon>Brassiceae</taxon>
        <taxon>Brassica</taxon>
    </lineage>
</organism>
<evidence type="ECO:0000256" key="1">
    <source>
        <dbReference type="SAM" id="SignalP"/>
    </source>
</evidence>
<name>A0A8S9JJC0_BRACR</name>
<dbReference type="Proteomes" id="UP000712281">
    <property type="component" value="Unassembled WGS sequence"/>
</dbReference>
<comment type="caution">
    <text evidence="2">The sequence shown here is derived from an EMBL/GenBank/DDBJ whole genome shotgun (WGS) entry which is preliminary data.</text>
</comment>
<evidence type="ECO:0008006" key="4">
    <source>
        <dbReference type="Google" id="ProtNLM"/>
    </source>
</evidence>
<dbReference type="AlphaFoldDB" id="A0A8S9JJC0"/>
<proteinExistence type="predicted"/>
<reference evidence="2" key="1">
    <citation type="submission" date="2019-12" db="EMBL/GenBank/DDBJ databases">
        <title>Genome sequencing and annotation of Brassica cretica.</title>
        <authorList>
            <person name="Studholme D.J."/>
            <person name="Sarris P.F."/>
        </authorList>
    </citation>
    <scope>NUCLEOTIDE SEQUENCE</scope>
    <source>
        <strain evidence="2">PFS-001/15</strain>
        <tissue evidence="2">Leaf</tissue>
    </source>
</reference>
<protein>
    <recommendedName>
        <fullName evidence="4">Reverse transcriptase domain-containing protein</fullName>
    </recommendedName>
</protein>
<evidence type="ECO:0000313" key="3">
    <source>
        <dbReference type="Proteomes" id="UP000712281"/>
    </source>
</evidence>
<feature type="chain" id="PRO_5035746494" description="Reverse transcriptase domain-containing protein" evidence="1">
    <location>
        <begin position="23"/>
        <end position="78"/>
    </location>
</feature>
<feature type="signal peptide" evidence="1">
    <location>
        <begin position="1"/>
        <end position="22"/>
    </location>
</feature>
<keyword evidence="1" id="KW-0732">Signal</keyword>
<sequence length="78" mass="8389">MIPGGGGLLSIAIAGFELGVQAERWVRRSQTPVCSGETCGCFVFSDDVLAFGSRCSDQVTRGVHTLLRTRGDWWTGLV</sequence>
<gene>
    <name evidence="2" type="ORF">F2Q68_00003022</name>
</gene>
<evidence type="ECO:0000313" key="2">
    <source>
        <dbReference type="EMBL" id="KAF2581487.1"/>
    </source>
</evidence>
<accession>A0A8S9JJC0</accession>